<keyword evidence="3" id="KW-0479">Metal-binding</keyword>
<comment type="catalytic activity">
    <reaction evidence="10">
        <text>7-carboxy-7-carbaguanine + NH4(+) + 2 ATP = 7-cyano-7-carbaguanine + 2 AMP + 2 diphosphate + 2 H(+)</text>
        <dbReference type="Rhea" id="RHEA:27982"/>
        <dbReference type="ChEBI" id="CHEBI:15378"/>
        <dbReference type="ChEBI" id="CHEBI:28938"/>
        <dbReference type="ChEBI" id="CHEBI:30616"/>
        <dbReference type="ChEBI" id="CHEBI:33019"/>
        <dbReference type="ChEBI" id="CHEBI:45075"/>
        <dbReference type="ChEBI" id="CHEBI:61036"/>
        <dbReference type="ChEBI" id="CHEBI:456215"/>
        <dbReference type="EC" id="6.3.4.20"/>
    </reaction>
</comment>
<keyword evidence="12" id="KW-1185">Reference proteome</keyword>
<evidence type="ECO:0000256" key="1">
    <source>
        <dbReference type="ARBA" id="ARBA00005061"/>
    </source>
</evidence>
<keyword evidence="2 11" id="KW-0436">Ligase</keyword>
<evidence type="ECO:0000256" key="6">
    <source>
        <dbReference type="ARBA" id="ARBA00022833"/>
    </source>
</evidence>
<dbReference type="Pfam" id="PF06508">
    <property type="entry name" value="QueC"/>
    <property type="match status" value="1"/>
</dbReference>
<accession>A0A5B9PA69</accession>
<dbReference type="Proteomes" id="UP000322214">
    <property type="component" value="Chromosome"/>
</dbReference>
<sequence length="268" mass="30843">MERPRPAVICLSGGMDSTSLLVRMLAERRKVFGLCFDYGQKHRIELKRLYDNIEYLRENDIEMSCETIEIPKLGDLFHSALTDSNWQVPKGHYEQENMRQTVVPNRNAIFASIAYGYALSIAIQHDTHVDFCLGVHSGDHAIYPDCRPEFYQSIFHAFSIGNWDNEKVHLHIPYINGDKYTILQEAAVSIEKLGLDFDTIFRNTCTSYQPDASGRSHGLTGSDVERILAFHKFDRRDPIDYVDSWEVVVEKALELEAQYRAESEENDD</sequence>
<keyword evidence="6" id="KW-0862">Zinc</keyword>
<organism evidence="11 12">
    <name type="scientific">Mariniblastus fucicola</name>
    <dbReference type="NCBI Taxonomy" id="980251"/>
    <lineage>
        <taxon>Bacteria</taxon>
        <taxon>Pseudomonadati</taxon>
        <taxon>Planctomycetota</taxon>
        <taxon>Planctomycetia</taxon>
        <taxon>Pirellulales</taxon>
        <taxon>Pirellulaceae</taxon>
        <taxon>Mariniblastus</taxon>
    </lineage>
</organism>
<dbReference type="SUPFAM" id="SSF52402">
    <property type="entry name" value="Adenine nucleotide alpha hydrolases-like"/>
    <property type="match status" value="1"/>
</dbReference>
<evidence type="ECO:0000256" key="4">
    <source>
        <dbReference type="ARBA" id="ARBA00022741"/>
    </source>
</evidence>
<dbReference type="OrthoDB" id="9789567at2"/>
<keyword evidence="7" id="KW-0067">ATP-binding</keyword>
<evidence type="ECO:0000256" key="3">
    <source>
        <dbReference type="ARBA" id="ARBA00022723"/>
    </source>
</evidence>
<evidence type="ECO:0000256" key="10">
    <source>
        <dbReference type="ARBA" id="ARBA00047890"/>
    </source>
</evidence>
<evidence type="ECO:0000313" key="12">
    <source>
        <dbReference type="Proteomes" id="UP000322214"/>
    </source>
</evidence>
<keyword evidence="5" id="KW-0671">Queuosine biosynthesis</keyword>
<dbReference type="RefSeq" id="WP_075083345.1">
    <property type="nucleotide sequence ID" value="NZ_CP042912.1"/>
</dbReference>
<evidence type="ECO:0000256" key="9">
    <source>
        <dbReference type="ARBA" id="ARBA00039149"/>
    </source>
</evidence>
<evidence type="ECO:0000256" key="7">
    <source>
        <dbReference type="ARBA" id="ARBA00022840"/>
    </source>
</evidence>
<evidence type="ECO:0000313" key="11">
    <source>
        <dbReference type="EMBL" id="QEG23268.1"/>
    </source>
</evidence>
<dbReference type="InterPro" id="IPR018317">
    <property type="entry name" value="QueC"/>
</dbReference>
<dbReference type="CDD" id="cd01995">
    <property type="entry name" value="QueC-like"/>
    <property type="match status" value="1"/>
</dbReference>
<dbReference type="GO" id="GO:0046872">
    <property type="term" value="F:metal ion binding"/>
    <property type="evidence" value="ECO:0007669"/>
    <property type="project" value="UniProtKB-KW"/>
</dbReference>
<gene>
    <name evidence="11" type="primary">queC</name>
    <name evidence="11" type="ORF">MFFC18_31640</name>
</gene>
<name>A0A5B9PA69_9BACT</name>
<dbReference type="InterPro" id="IPR014729">
    <property type="entry name" value="Rossmann-like_a/b/a_fold"/>
</dbReference>
<dbReference type="AlphaFoldDB" id="A0A5B9PA69"/>
<dbReference type="EMBL" id="CP042912">
    <property type="protein sequence ID" value="QEG23268.1"/>
    <property type="molecule type" value="Genomic_DNA"/>
</dbReference>
<evidence type="ECO:0000256" key="2">
    <source>
        <dbReference type="ARBA" id="ARBA00022598"/>
    </source>
</evidence>
<comment type="similarity">
    <text evidence="8">Belongs to the QueC family.</text>
</comment>
<reference evidence="11 12" key="1">
    <citation type="submission" date="2019-08" db="EMBL/GenBank/DDBJ databases">
        <title>Deep-cultivation of Planctomycetes and their phenomic and genomic characterization uncovers novel biology.</title>
        <authorList>
            <person name="Wiegand S."/>
            <person name="Jogler M."/>
            <person name="Boedeker C."/>
            <person name="Pinto D."/>
            <person name="Vollmers J."/>
            <person name="Rivas-Marin E."/>
            <person name="Kohn T."/>
            <person name="Peeters S.H."/>
            <person name="Heuer A."/>
            <person name="Rast P."/>
            <person name="Oberbeckmann S."/>
            <person name="Bunk B."/>
            <person name="Jeske O."/>
            <person name="Meyerdierks A."/>
            <person name="Storesund J.E."/>
            <person name="Kallscheuer N."/>
            <person name="Luecker S."/>
            <person name="Lage O.M."/>
            <person name="Pohl T."/>
            <person name="Merkel B.J."/>
            <person name="Hornburger P."/>
            <person name="Mueller R.-W."/>
            <person name="Bruemmer F."/>
            <person name="Labrenz M."/>
            <person name="Spormann A.M."/>
            <person name="Op den Camp H."/>
            <person name="Overmann J."/>
            <person name="Amann R."/>
            <person name="Jetten M.S.M."/>
            <person name="Mascher T."/>
            <person name="Medema M.H."/>
            <person name="Devos D.P."/>
            <person name="Kaster A.-K."/>
            <person name="Ovreas L."/>
            <person name="Rohde M."/>
            <person name="Galperin M.Y."/>
            <person name="Jogler C."/>
        </authorList>
    </citation>
    <scope>NUCLEOTIDE SEQUENCE [LARGE SCALE GENOMIC DNA]</scope>
    <source>
        <strain evidence="11 12">FC18</strain>
    </source>
</reference>
<evidence type="ECO:0000256" key="8">
    <source>
        <dbReference type="ARBA" id="ARBA00037993"/>
    </source>
</evidence>
<dbReference type="PANTHER" id="PTHR42914">
    <property type="entry name" value="7-CYANO-7-DEAZAGUANINE SYNTHASE"/>
    <property type="match status" value="1"/>
</dbReference>
<proteinExistence type="inferred from homology"/>
<dbReference type="STRING" id="980251.GCA_001642875_00559"/>
<dbReference type="PANTHER" id="PTHR42914:SF1">
    <property type="entry name" value="7-CYANO-7-DEAZAGUANINE SYNTHASE"/>
    <property type="match status" value="1"/>
</dbReference>
<dbReference type="Gene3D" id="3.40.50.620">
    <property type="entry name" value="HUPs"/>
    <property type="match status" value="1"/>
</dbReference>
<dbReference type="KEGG" id="mff:MFFC18_31640"/>
<dbReference type="GO" id="GO:0008616">
    <property type="term" value="P:tRNA queuosine(34) biosynthetic process"/>
    <property type="evidence" value="ECO:0007669"/>
    <property type="project" value="UniProtKB-KW"/>
</dbReference>
<dbReference type="GO" id="GO:0005524">
    <property type="term" value="F:ATP binding"/>
    <property type="evidence" value="ECO:0007669"/>
    <property type="project" value="UniProtKB-KW"/>
</dbReference>
<dbReference type="EC" id="6.3.4.20" evidence="9"/>
<comment type="pathway">
    <text evidence="1">Purine metabolism; 7-cyano-7-deazaguanine biosynthesis.</text>
</comment>
<evidence type="ECO:0000256" key="5">
    <source>
        <dbReference type="ARBA" id="ARBA00022785"/>
    </source>
</evidence>
<dbReference type="PIRSF" id="PIRSF006293">
    <property type="entry name" value="ExsB"/>
    <property type="match status" value="1"/>
</dbReference>
<dbReference type="GO" id="GO:0016874">
    <property type="term" value="F:ligase activity"/>
    <property type="evidence" value="ECO:0007669"/>
    <property type="project" value="UniProtKB-KW"/>
</dbReference>
<protein>
    <recommendedName>
        <fullName evidence="9">7-cyano-7-deazaguanine synthase</fullName>
        <ecNumber evidence="9">6.3.4.20</ecNumber>
    </recommendedName>
</protein>
<keyword evidence="4" id="KW-0547">Nucleotide-binding</keyword>